<sequence>MTTFTMEDLGAVLKDAAGAPETGAWNDDVLDLPFYELGYDSLALLEVSARIGRQFKIAIPDDAVVEMKTPRIAVEYINARITGA</sequence>
<dbReference type="PROSITE" id="PS00012">
    <property type="entry name" value="PHOSPHOPANTETHEINE"/>
    <property type="match status" value="1"/>
</dbReference>
<dbReference type="InterPro" id="IPR009081">
    <property type="entry name" value="PP-bd_ACP"/>
</dbReference>
<gene>
    <name evidence="4" type="ORF">Ate02nite_05260</name>
</gene>
<protein>
    <submittedName>
        <fullName evidence="4">Actinorhodin polyketide synthase acyl carrier protein</fullName>
    </submittedName>
</protein>
<evidence type="ECO:0000256" key="2">
    <source>
        <dbReference type="ARBA" id="ARBA00022553"/>
    </source>
</evidence>
<proteinExistence type="predicted"/>
<dbReference type="Proteomes" id="UP000623608">
    <property type="component" value="Unassembled WGS sequence"/>
</dbReference>
<dbReference type="SMART" id="SM00823">
    <property type="entry name" value="PKS_PP"/>
    <property type="match status" value="1"/>
</dbReference>
<dbReference type="SUPFAM" id="SSF47336">
    <property type="entry name" value="ACP-like"/>
    <property type="match status" value="1"/>
</dbReference>
<feature type="domain" description="Carrier" evidence="3">
    <location>
        <begin position="3"/>
        <end position="81"/>
    </location>
</feature>
<keyword evidence="2" id="KW-0597">Phosphoprotein</keyword>
<dbReference type="PROSITE" id="PS50075">
    <property type="entry name" value="CARRIER"/>
    <property type="match status" value="1"/>
</dbReference>
<evidence type="ECO:0000313" key="4">
    <source>
        <dbReference type="EMBL" id="GIF17796.1"/>
    </source>
</evidence>
<dbReference type="InterPro" id="IPR036736">
    <property type="entry name" value="ACP-like_sf"/>
</dbReference>
<reference evidence="4" key="1">
    <citation type="submission" date="2021-01" db="EMBL/GenBank/DDBJ databases">
        <title>Whole genome shotgun sequence of Actinoplanes tereljensis NBRC 105297.</title>
        <authorList>
            <person name="Komaki H."/>
            <person name="Tamura T."/>
        </authorList>
    </citation>
    <scope>NUCLEOTIDE SEQUENCE</scope>
    <source>
        <strain evidence="4">NBRC 105297</strain>
    </source>
</reference>
<dbReference type="AlphaFoldDB" id="A0A919TQ07"/>
<accession>A0A919TQ07</accession>
<dbReference type="Pfam" id="PF00550">
    <property type="entry name" value="PP-binding"/>
    <property type="match status" value="1"/>
</dbReference>
<dbReference type="EMBL" id="BOMY01000002">
    <property type="protein sequence ID" value="GIF17796.1"/>
    <property type="molecule type" value="Genomic_DNA"/>
</dbReference>
<evidence type="ECO:0000259" key="3">
    <source>
        <dbReference type="PROSITE" id="PS50075"/>
    </source>
</evidence>
<dbReference type="InterPro" id="IPR020806">
    <property type="entry name" value="PKS_PP-bd"/>
</dbReference>
<name>A0A919TQ07_9ACTN</name>
<evidence type="ECO:0000313" key="5">
    <source>
        <dbReference type="Proteomes" id="UP000623608"/>
    </source>
</evidence>
<dbReference type="InterPro" id="IPR006162">
    <property type="entry name" value="Ppantetheine_attach_site"/>
</dbReference>
<keyword evidence="1" id="KW-0596">Phosphopantetheine</keyword>
<dbReference type="Gene3D" id="1.10.1200.10">
    <property type="entry name" value="ACP-like"/>
    <property type="match status" value="1"/>
</dbReference>
<keyword evidence="5" id="KW-1185">Reference proteome</keyword>
<comment type="caution">
    <text evidence="4">The sequence shown here is derived from an EMBL/GenBank/DDBJ whole genome shotgun (WGS) entry which is preliminary data.</text>
</comment>
<dbReference type="GO" id="GO:0031177">
    <property type="term" value="F:phosphopantetheine binding"/>
    <property type="evidence" value="ECO:0007669"/>
    <property type="project" value="InterPro"/>
</dbReference>
<dbReference type="RefSeq" id="WP_203798239.1">
    <property type="nucleotide sequence ID" value="NZ_BOMY01000002.1"/>
</dbReference>
<evidence type="ECO:0000256" key="1">
    <source>
        <dbReference type="ARBA" id="ARBA00022450"/>
    </source>
</evidence>
<organism evidence="4 5">
    <name type="scientific">Paractinoplanes tereljensis</name>
    <dbReference type="NCBI Taxonomy" id="571912"/>
    <lineage>
        <taxon>Bacteria</taxon>
        <taxon>Bacillati</taxon>
        <taxon>Actinomycetota</taxon>
        <taxon>Actinomycetes</taxon>
        <taxon>Micromonosporales</taxon>
        <taxon>Micromonosporaceae</taxon>
        <taxon>Paractinoplanes</taxon>
    </lineage>
</organism>